<name>R3WCQ5_9ENTE</name>
<gene>
    <name evidence="2" type="ORF">UC3_01142</name>
</gene>
<organism evidence="2 3">
    <name type="scientific">Enterococcus phoeniculicola ATCC BAA-412</name>
    <dbReference type="NCBI Taxonomy" id="1158610"/>
    <lineage>
        <taxon>Bacteria</taxon>
        <taxon>Bacillati</taxon>
        <taxon>Bacillota</taxon>
        <taxon>Bacilli</taxon>
        <taxon>Lactobacillales</taxon>
        <taxon>Enterococcaceae</taxon>
        <taxon>Enterococcus</taxon>
    </lineage>
</organism>
<dbReference type="InterPro" id="IPR007737">
    <property type="entry name" value="Mga_HTH"/>
</dbReference>
<dbReference type="eggNOG" id="COG3711">
    <property type="taxonomic scope" value="Bacteria"/>
</dbReference>
<accession>R3WCQ5</accession>
<evidence type="ECO:0000313" key="2">
    <source>
        <dbReference type="EMBL" id="EOL45252.1"/>
    </source>
</evidence>
<proteinExistence type="predicted"/>
<dbReference type="AlphaFoldDB" id="R3WCQ5"/>
<dbReference type="STRING" id="154621.RV11_GL000768"/>
<dbReference type="HOGENOM" id="CLU_044967_1_0_9"/>
<keyword evidence="3" id="KW-1185">Reference proteome</keyword>
<reference evidence="2 3" key="1">
    <citation type="submission" date="2013-02" db="EMBL/GenBank/DDBJ databases">
        <title>The Genome Sequence of Enterococcus phoeniculicola BAA-412.</title>
        <authorList>
            <consortium name="The Broad Institute Genome Sequencing Platform"/>
            <consortium name="The Broad Institute Genome Sequencing Center for Infectious Disease"/>
            <person name="Earl A.M."/>
            <person name="Gilmore M.S."/>
            <person name="Lebreton F."/>
            <person name="Walker B."/>
            <person name="Young S.K."/>
            <person name="Zeng Q."/>
            <person name="Gargeya S."/>
            <person name="Fitzgerald M."/>
            <person name="Haas B."/>
            <person name="Abouelleil A."/>
            <person name="Alvarado L."/>
            <person name="Arachchi H.M."/>
            <person name="Berlin A.M."/>
            <person name="Chapman S.B."/>
            <person name="Dewar J."/>
            <person name="Goldberg J."/>
            <person name="Griggs A."/>
            <person name="Gujja S."/>
            <person name="Hansen M."/>
            <person name="Howarth C."/>
            <person name="Imamovic A."/>
            <person name="Larimer J."/>
            <person name="McCowan C."/>
            <person name="Murphy C."/>
            <person name="Neiman D."/>
            <person name="Pearson M."/>
            <person name="Priest M."/>
            <person name="Roberts A."/>
            <person name="Saif S."/>
            <person name="Shea T."/>
            <person name="Sisk P."/>
            <person name="Sykes S."/>
            <person name="Wortman J."/>
            <person name="Nusbaum C."/>
            <person name="Birren B."/>
        </authorList>
    </citation>
    <scope>NUCLEOTIDE SEQUENCE [LARGE SCALE GENOMIC DNA]</scope>
    <source>
        <strain evidence="2 3">ATCC BAA-412</strain>
    </source>
</reference>
<comment type="caution">
    <text evidence="2">The sequence shown here is derived from an EMBL/GenBank/DDBJ whole genome shotgun (WGS) entry which is preliminary data.</text>
</comment>
<dbReference type="Pfam" id="PF05043">
    <property type="entry name" value="Mga"/>
    <property type="match status" value="1"/>
</dbReference>
<protein>
    <recommendedName>
        <fullName evidence="1">Mga helix-turn-helix domain-containing protein</fullName>
    </recommendedName>
</protein>
<feature type="domain" description="Mga helix-turn-helix" evidence="1">
    <location>
        <begin position="105"/>
        <end position="184"/>
    </location>
</feature>
<evidence type="ECO:0000259" key="1">
    <source>
        <dbReference type="Pfam" id="PF05043"/>
    </source>
</evidence>
<dbReference type="Proteomes" id="UP000013785">
    <property type="component" value="Unassembled WGS sequence"/>
</dbReference>
<dbReference type="PATRIC" id="fig|1158610.3.peg.1116"/>
<evidence type="ECO:0000313" key="3">
    <source>
        <dbReference type="Proteomes" id="UP000013785"/>
    </source>
</evidence>
<dbReference type="EMBL" id="AJAT01000012">
    <property type="protein sequence ID" value="EOL45252.1"/>
    <property type="molecule type" value="Genomic_DNA"/>
</dbReference>
<sequence length="495" mass="57947">MLLSFLGLRYSLPKKIKFWEVFTMNMNEFLDQNQYPVLILQWLELKKSTYCTVGMLCEFVGISKFKAEQYLEELRVSLSEVAPETRITVESTGEIYVTHLSNLVIKKVRVRYLVDSDVFQLLKYTLDLESSLDKFSQERFLGKSQTYDKRKKLITALKQFKLHYKKGKIIGNELTIRSFVYALYLNFFYGLYDPFSDSLAKKIHYVMNRMISHLDLNLTLTQKNKLYFYLGILFTRTAHNHFCPEESSLANTFSTISRLEVFDQQFVSSKENIKNEWQYVLAFLRVEGLLENELSTKAMEQTTLCQEFISQVVKGNPSEKSKFSEELGYEIERLKLKYTIFPVDTEGEAYQQPTSFLEESYPILVEPIREFTKQIQQNNDLFSESQRVYNDLFFSVLFVIPIEYMGSNVYVCVDFTQGEAYTHFIYKQIEGFRNQNIVVQTKISSKTDLFISDFASERLSAEQIIWKEPPNADDWEAFGAIVSQIKQRKAGIKSE</sequence>